<feature type="compositionally biased region" description="Basic and acidic residues" evidence="1">
    <location>
        <begin position="105"/>
        <end position="117"/>
    </location>
</feature>
<evidence type="ECO:0000313" key="2">
    <source>
        <dbReference type="EMBL" id="ACR12401.1"/>
    </source>
</evidence>
<feature type="compositionally biased region" description="Polar residues" evidence="1">
    <location>
        <begin position="122"/>
        <end position="136"/>
    </location>
</feature>
<evidence type="ECO:0000313" key="3">
    <source>
        <dbReference type="Proteomes" id="UP000009080"/>
    </source>
</evidence>
<dbReference type="HOGENOM" id="CLU_1069322_0_0_6"/>
<dbReference type="STRING" id="377629.TERTU_2720"/>
<reference evidence="2 3" key="1">
    <citation type="journal article" date="2009" name="PLoS ONE">
        <title>The complete genome of Teredinibacter turnerae T7901: an intracellular endosymbiont of marine wood-boring bivalves (shipworms).</title>
        <authorList>
            <person name="Yang J.C."/>
            <person name="Madupu R."/>
            <person name="Durkin A.S."/>
            <person name="Ekborg N.A."/>
            <person name="Pedamallu C.S."/>
            <person name="Hostetler J.B."/>
            <person name="Radune D."/>
            <person name="Toms B.S."/>
            <person name="Henrissat B."/>
            <person name="Coutinho P.M."/>
            <person name="Schwarz S."/>
            <person name="Field L."/>
            <person name="Trindade-Silva A.E."/>
            <person name="Soares C.A.G."/>
            <person name="Elshahawi S."/>
            <person name="Hanora A."/>
            <person name="Schmidt E.W."/>
            <person name="Haygood M.G."/>
            <person name="Posfai J."/>
            <person name="Benner J."/>
            <person name="Madinger C."/>
            <person name="Nove J."/>
            <person name="Anton B."/>
            <person name="Chaudhary K."/>
            <person name="Foster J."/>
            <person name="Holman A."/>
            <person name="Kumar S."/>
            <person name="Lessard P.A."/>
            <person name="Luyten Y.A."/>
            <person name="Slatko B."/>
            <person name="Wood N."/>
            <person name="Wu B."/>
            <person name="Teplitski M."/>
            <person name="Mougous J.D."/>
            <person name="Ward N."/>
            <person name="Eisen J.A."/>
            <person name="Badger J.H."/>
            <person name="Distel D.L."/>
        </authorList>
    </citation>
    <scope>NUCLEOTIDE SEQUENCE [LARGE SCALE GENOMIC DNA]</scope>
    <source>
        <strain evidence="3">ATCC 39867 / T7901</strain>
    </source>
</reference>
<dbReference type="AlphaFoldDB" id="C5BMG9"/>
<accession>C5BMG9</accession>
<dbReference type="eggNOG" id="ENOG5030T31">
    <property type="taxonomic scope" value="Bacteria"/>
</dbReference>
<dbReference type="OrthoDB" id="5702411at2"/>
<feature type="compositionally biased region" description="Acidic residues" evidence="1">
    <location>
        <begin position="76"/>
        <end position="85"/>
    </location>
</feature>
<dbReference type="Proteomes" id="UP000009080">
    <property type="component" value="Chromosome"/>
</dbReference>
<evidence type="ECO:0000256" key="1">
    <source>
        <dbReference type="SAM" id="MobiDB-lite"/>
    </source>
</evidence>
<keyword evidence="3" id="KW-1185">Reference proteome</keyword>
<sequence>MSTEEPNKPSRKDLLSELEDIKSSLEREVFGDLLDAPDDAPDVSPPAEPGGAPQTSDPEVPVLTESVLDLSAVTLDESELPDEELSALSSTDDELKGDMAALLAEESKKHDDPDKTKPGRSKPQSKNAETAGQQSLFEEPAASAPQPAKRPTKPVNRKPQPTQAVVNEQKTENPFLPAHIRERLNRNHEQSVIQDLVQVGDALARPDARPPKPLMANNLSDDENLLIDAVVAKYLPEIERELRRRLAEQLAKDPKDPVTP</sequence>
<protein>
    <submittedName>
        <fullName evidence="2">Uncharacterized protein</fullName>
    </submittedName>
</protein>
<feature type="compositionally biased region" description="Polar residues" evidence="1">
    <location>
        <begin position="159"/>
        <end position="168"/>
    </location>
</feature>
<organism evidence="2 3">
    <name type="scientific">Teredinibacter turnerae (strain ATCC 39867 / T7901)</name>
    <dbReference type="NCBI Taxonomy" id="377629"/>
    <lineage>
        <taxon>Bacteria</taxon>
        <taxon>Pseudomonadati</taxon>
        <taxon>Pseudomonadota</taxon>
        <taxon>Gammaproteobacteria</taxon>
        <taxon>Cellvibrionales</taxon>
        <taxon>Cellvibrionaceae</taxon>
        <taxon>Teredinibacter</taxon>
    </lineage>
</organism>
<feature type="region of interest" description="Disordered" evidence="1">
    <location>
        <begin position="31"/>
        <end position="173"/>
    </location>
</feature>
<name>C5BMG9_TERTT</name>
<gene>
    <name evidence="2" type="ordered locus">TERTU_2720</name>
</gene>
<proteinExistence type="predicted"/>
<dbReference type="EMBL" id="CP001614">
    <property type="protein sequence ID" value="ACR12401.1"/>
    <property type="molecule type" value="Genomic_DNA"/>
</dbReference>
<dbReference type="RefSeq" id="WP_015818513.1">
    <property type="nucleotide sequence ID" value="NC_012997.1"/>
</dbReference>
<dbReference type="KEGG" id="ttu:TERTU_2720"/>